<evidence type="ECO:0000256" key="4">
    <source>
        <dbReference type="ARBA" id="ARBA00022645"/>
    </source>
</evidence>
<dbReference type="OrthoDB" id="3626597at2759"/>
<evidence type="ECO:0000313" key="17">
    <source>
        <dbReference type="Proteomes" id="UP000887116"/>
    </source>
</evidence>
<evidence type="ECO:0000256" key="2">
    <source>
        <dbReference type="ARBA" id="ARBA00003091"/>
    </source>
</evidence>
<dbReference type="EMBL" id="BMAO01030033">
    <property type="protein sequence ID" value="GFQ65260.1"/>
    <property type="molecule type" value="Genomic_DNA"/>
</dbReference>
<comment type="similarity">
    <text evidence="3 14">Belongs to the peptidase M14 family.</text>
</comment>
<evidence type="ECO:0000256" key="11">
    <source>
        <dbReference type="ARBA" id="ARBA00023049"/>
    </source>
</evidence>
<organism evidence="16 17">
    <name type="scientific">Trichonephila clavata</name>
    <name type="common">Joro spider</name>
    <name type="synonym">Nephila clavata</name>
    <dbReference type="NCBI Taxonomy" id="2740835"/>
    <lineage>
        <taxon>Eukaryota</taxon>
        <taxon>Metazoa</taxon>
        <taxon>Ecdysozoa</taxon>
        <taxon>Arthropoda</taxon>
        <taxon>Chelicerata</taxon>
        <taxon>Arachnida</taxon>
        <taxon>Araneae</taxon>
        <taxon>Araneomorphae</taxon>
        <taxon>Entelegynae</taxon>
        <taxon>Araneoidea</taxon>
        <taxon>Nephilidae</taxon>
        <taxon>Trichonephila</taxon>
    </lineage>
</organism>
<evidence type="ECO:0000256" key="12">
    <source>
        <dbReference type="ARBA" id="ARBA00023145"/>
    </source>
</evidence>
<keyword evidence="7" id="KW-0732">Signal</keyword>
<dbReference type="Gene3D" id="3.40.630.10">
    <property type="entry name" value="Zn peptidases"/>
    <property type="match status" value="1"/>
</dbReference>
<evidence type="ECO:0000256" key="3">
    <source>
        <dbReference type="ARBA" id="ARBA00005988"/>
    </source>
</evidence>
<dbReference type="InterPro" id="IPR000834">
    <property type="entry name" value="Peptidase_M14"/>
</dbReference>
<keyword evidence="10" id="KW-0843">Virulence</keyword>
<dbReference type="PROSITE" id="PS52035">
    <property type="entry name" value="PEPTIDASE_M14"/>
    <property type="match status" value="1"/>
</dbReference>
<keyword evidence="4" id="KW-0121">Carboxypeptidase</keyword>
<dbReference type="AlphaFoldDB" id="A0A8X6EXK6"/>
<comment type="caution">
    <text evidence="16">The sequence shown here is derived from an EMBL/GenBank/DDBJ whole genome shotgun (WGS) entry which is preliminary data.</text>
</comment>
<dbReference type="GO" id="GO:0006508">
    <property type="term" value="P:proteolysis"/>
    <property type="evidence" value="ECO:0007669"/>
    <property type="project" value="UniProtKB-KW"/>
</dbReference>
<keyword evidence="6" id="KW-0479">Metal-binding</keyword>
<dbReference type="GO" id="GO:0008270">
    <property type="term" value="F:zinc ion binding"/>
    <property type="evidence" value="ECO:0007669"/>
    <property type="project" value="InterPro"/>
</dbReference>
<dbReference type="Gene3D" id="3.30.70.340">
    <property type="entry name" value="Metallocarboxypeptidase-like"/>
    <property type="match status" value="1"/>
</dbReference>
<evidence type="ECO:0000256" key="1">
    <source>
        <dbReference type="ARBA" id="ARBA00001947"/>
    </source>
</evidence>
<evidence type="ECO:0000256" key="8">
    <source>
        <dbReference type="ARBA" id="ARBA00022801"/>
    </source>
</evidence>
<dbReference type="PANTHER" id="PTHR11705">
    <property type="entry name" value="PROTEASE FAMILY M14 CARBOXYPEPTIDASE A,B"/>
    <property type="match status" value="1"/>
</dbReference>
<keyword evidence="13" id="KW-1015">Disulfide bond</keyword>
<dbReference type="PANTHER" id="PTHR11705:SF143">
    <property type="entry name" value="SLL0236 PROTEIN"/>
    <property type="match status" value="1"/>
</dbReference>
<dbReference type="Proteomes" id="UP000887116">
    <property type="component" value="Unassembled WGS sequence"/>
</dbReference>
<dbReference type="InterPro" id="IPR036990">
    <property type="entry name" value="M14A-like_propep"/>
</dbReference>
<comment type="function">
    <text evidence="2">Extracellular metalloprotease that contributes to pathogenicity.</text>
</comment>
<keyword evidence="5" id="KW-0645">Protease</keyword>
<evidence type="ECO:0000256" key="10">
    <source>
        <dbReference type="ARBA" id="ARBA00023026"/>
    </source>
</evidence>
<dbReference type="GO" id="GO:0005615">
    <property type="term" value="C:extracellular space"/>
    <property type="evidence" value="ECO:0007669"/>
    <property type="project" value="TreeGrafter"/>
</dbReference>
<evidence type="ECO:0000259" key="15">
    <source>
        <dbReference type="PROSITE" id="PS52035"/>
    </source>
</evidence>
<dbReference type="InterPro" id="IPR003146">
    <property type="entry name" value="M14A_act_pep"/>
</dbReference>
<evidence type="ECO:0000256" key="5">
    <source>
        <dbReference type="ARBA" id="ARBA00022670"/>
    </source>
</evidence>
<keyword evidence="17" id="KW-1185">Reference proteome</keyword>
<proteinExistence type="inferred from homology"/>
<dbReference type="SUPFAM" id="SSF54897">
    <property type="entry name" value="Protease propeptides/inhibitors"/>
    <property type="match status" value="1"/>
</dbReference>
<gene>
    <name evidence="16" type="ORF">TNCT_202921</name>
</gene>
<comment type="cofactor">
    <cofactor evidence="1">
        <name>Zn(2+)</name>
        <dbReference type="ChEBI" id="CHEBI:29105"/>
    </cofactor>
</comment>
<protein>
    <recommendedName>
        <fullName evidence="15">Peptidase M14 domain-containing protein</fullName>
    </recommendedName>
</protein>
<feature type="domain" description="Peptidase M14" evidence="15">
    <location>
        <begin position="95"/>
        <end position="136"/>
    </location>
</feature>
<feature type="non-terminal residue" evidence="16">
    <location>
        <position position="1"/>
    </location>
</feature>
<evidence type="ECO:0000256" key="6">
    <source>
        <dbReference type="ARBA" id="ARBA00022723"/>
    </source>
</evidence>
<sequence length="136" mass="15996">YKVLGVSITSDEDVEAVDRIKKEYRNDVEYWRDFQSDDEVFLLVSKSVFKEVKETLDNNQMKIEIVQNNLDELINAERGPSRHDDKLVFGFNLAKHNSFDKIQKFLRKITSKYESMSKLEVIGNTHEKRPIYAVHV</sequence>
<keyword evidence="11" id="KW-0482">Metalloprotease</keyword>
<keyword evidence="12" id="KW-0865">Zymogen</keyword>
<dbReference type="Pfam" id="PF02244">
    <property type="entry name" value="Propep_M14"/>
    <property type="match status" value="1"/>
</dbReference>
<evidence type="ECO:0000256" key="9">
    <source>
        <dbReference type="ARBA" id="ARBA00022833"/>
    </source>
</evidence>
<evidence type="ECO:0000256" key="7">
    <source>
        <dbReference type="ARBA" id="ARBA00022729"/>
    </source>
</evidence>
<evidence type="ECO:0000313" key="16">
    <source>
        <dbReference type="EMBL" id="GFQ65260.1"/>
    </source>
</evidence>
<reference evidence="16" key="1">
    <citation type="submission" date="2020-07" db="EMBL/GenBank/DDBJ databases">
        <title>Multicomponent nature underlies the extraordinary mechanical properties of spider dragline silk.</title>
        <authorList>
            <person name="Kono N."/>
            <person name="Nakamura H."/>
            <person name="Mori M."/>
            <person name="Yoshida Y."/>
            <person name="Ohtoshi R."/>
            <person name="Malay A.D."/>
            <person name="Moran D.A.P."/>
            <person name="Tomita M."/>
            <person name="Numata K."/>
            <person name="Arakawa K."/>
        </authorList>
    </citation>
    <scope>NUCLEOTIDE SEQUENCE</scope>
</reference>
<evidence type="ECO:0000256" key="13">
    <source>
        <dbReference type="ARBA" id="ARBA00023157"/>
    </source>
</evidence>
<dbReference type="SUPFAM" id="SSF53187">
    <property type="entry name" value="Zn-dependent exopeptidases"/>
    <property type="match status" value="1"/>
</dbReference>
<dbReference type="GO" id="GO:0004181">
    <property type="term" value="F:metallocarboxypeptidase activity"/>
    <property type="evidence" value="ECO:0007669"/>
    <property type="project" value="InterPro"/>
</dbReference>
<keyword evidence="8" id="KW-0378">Hydrolase</keyword>
<name>A0A8X6EXK6_TRICU</name>
<comment type="caution">
    <text evidence="14">Lacks conserved residue(s) required for the propagation of feature annotation.</text>
</comment>
<accession>A0A8X6EXK6</accession>
<evidence type="ECO:0000256" key="14">
    <source>
        <dbReference type="PROSITE-ProRule" id="PRU01379"/>
    </source>
</evidence>
<keyword evidence="9" id="KW-0862">Zinc</keyword>